<sequence>MLDQETPPAARDLARVRAHYGKNKLDGSIADAVLSVTGDVQMAEGLRNSAGRIHFAAELAGLSLDEGNEILRNALASLSSEDAASETRMKAKAIEEIALDDILTRRKVKAETEKPVEFINRTTATVGHSWDHGDGFCAKMTAGLSARLNPKEATAMGRDAAQFSMGEIAMQSCRNAGLKPFDYADAIRMASHTTPDFPLILEGSISNDVARQIEQRMPDLVRASHEVAREDYRAGNALSLSASGMPQEVAEGGEIQFVTMEEKGEALPTVRDFASGFNISNQALQNDSTAIRLMSNISSKMTEGAVERLRQVLLAPIAANSGNGQFMSDTKTMFHVDHGNLAGTGATISITSLTEARLALRKMTGLKGELRPVDPWALVVPAELETAAQQVVAAINAATSDDVNPFSGTLEIIVEPGLSDDAAWYLIGNPARHDGLAHAFLDGQRTPRVESRAGWNTLGMEFRLTWALDAKFIETATWFRNPGA</sequence>
<accession>A0ABW3T8D1</accession>
<dbReference type="EMBL" id="JBHTKR010000001">
    <property type="protein sequence ID" value="MFD1193350.1"/>
    <property type="molecule type" value="Genomic_DNA"/>
</dbReference>
<organism evidence="1 2">
    <name type="scientific">Seohaeicola saemankumensis</name>
    <dbReference type="NCBI Taxonomy" id="481181"/>
    <lineage>
        <taxon>Bacteria</taxon>
        <taxon>Pseudomonadati</taxon>
        <taxon>Pseudomonadota</taxon>
        <taxon>Alphaproteobacteria</taxon>
        <taxon>Rhodobacterales</taxon>
        <taxon>Roseobacteraceae</taxon>
        <taxon>Seohaeicola</taxon>
    </lineage>
</organism>
<comment type="caution">
    <text evidence="1">The sequence shown here is derived from an EMBL/GenBank/DDBJ whole genome shotgun (WGS) entry which is preliminary data.</text>
</comment>
<keyword evidence="2" id="KW-1185">Reference proteome</keyword>
<dbReference type="Pfam" id="PF25209">
    <property type="entry name" value="Phage_capsid_4"/>
    <property type="match status" value="1"/>
</dbReference>
<evidence type="ECO:0000313" key="1">
    <source>
        <dbReference type="EMBL" id="MFD1193350.1"/>
    </source>
</evidence>
<gene>
    <name evidence="1" type="ORF">ACFQ3C_01530</name>
</gene>
<dbReference type="RefSeq" id="WP_380788553.1">
    <property type="nucleotide sequence ID" value="NZ_JBHTKR010000001.1"/>
</dbReference>
<name>A0ABW3T8D1_9RHOB</name>
<protein>
    <submittedName>
        <fullName evidence="1">Mu-like prophage major head subunit gpT family protein</fullName>
    </submittedName>
</protein>
<evidence type="ECO:0000313" key="2">
    <source>
        <dbReference type="Proteomes" id="UP001597151"/>
    </source>
</evidence>
<reference evidence="2" key="1">
    <citation type="journal article" date="2019" name="Int. J. Syst. Evol. Microbiol.">
        <title>The Global Catalogue of Microorganisms (GCM) 10K type strain sequencing project: providing services to taxonomists for standard genome sequencing and annotation.</title>
        <authorList>
            <consortium name="The Broad Institute Genomics Platform"/>
            <consortium name="The Broad Institute Genome Sequencing Center for Infectious Disease"/>
            <person name="Wu L."/>
            <person name="Ma J."/>
        </authorList>
    </citation>
    <scope>NUCLEOTIDE SEQUENCE [LARGE SCALE GENOMIC DNA]</scope>
    <source>
        <strain evidence="2">CCUG 55328</strain>
    </source>
</reference>
<proteinExistence type="predicted"/>
<dbReference type="Proteomes" id="UP001597151">
    <property type="component" value="Unassembled WGS sequence"/>
</dbReference>